<comment type="caution">
    <text evidence="2">The sequence shown here is derived from an EMBL/GenBank/DDBJ whole genome shotgun (WGS) entry which is preliminary data.</text>
</comment>
<protein>
    <submittedName>
        <fullName evidence="2">Uncharacterized protein</fullName>
    </submittedName>
</protein>
<feature type="compositionally biased region" description="Basic and acidic residues" evidence="1">
    <location>
        <begin position="185"/>
        <end position="202"/>
    </location>
</feature>
<proteinExistence type="predicted"/>
<name>A0A9P8I9Q0_9PEZI</name>
<feature type="non-terminal residue" evidence="2">
    <location>
        <position position="346"/>
    </location>
</feature>
<evidence type="ECO:0000313" key="2">
    <source>
        <dbReference type="EMBL" id="KAH0545192.1"/>
    </source>
</evidence>
<dbReference type="Proteomes" id="UP000750711">
    <property type="component" value="Unassembled WGS sequence"/>
</dbReference>
<dbReference type="EMBL" id="JAGHQM010003280">
    <property type="protein sequence ID" value="KAH0545192.1"/>
    <property type="molecule type" value="Genomic_DNA"/>
</dbReference>
<evidence type="ECO:0000256" key="1">
    <source>
        <dbReference type="SAM" id="MobiDB-lite"/>
    </source>
</evidence>
<sequence length="346" mass="38725">MAFRQPAQHYHPHHHHQQHYAPSPTADPQAQVATQVSASLDDSQEWVLFSPAAPSTAEAFTASSTERTAGISRLSDLGSLDTAAGRSEEDEEEEEEEEEEQIGPEAGGDVDEEEELDSLDSHLHAFREPSSVYNRTSQRGSHGASVGAVFPTHDGLGAFPASSSPVQEQIWRFEQFNPRRRRRQSTQEEERSSQEKERHDRIQAWRMEQSRVLLDEIERETRRRRLSRGDSVATRSVAAEMEEDRATMGVGELTEGDKRDAVEETPSEGSEDENESLWEKITRRVIRDLMGIDDSLLSVLFGESLLDESDEETAATTAAKEHLATGDVEGFLNASTWGDRLLERIA</sequence>
<evidence type="ECO:0000313" key="3">
    <source>
        <dbReference type="Proteomes" id="UP000750711"/>
    </source>
</evidence>
<feature type="compositionally biased region" description="Polar residues" evidence="1">
    <location>
        <begin position="26"/>
        <end position="41"/>
    </location>
</feature>
<feature type="region of interest" description="Disordered" evidence="1">
    <location>
        <begin position="172"/>
        <end position="202"/>
    </location>
</feature>
<dbReference type="AlphaFoldDB" id="A0A9P8I9Q0"/>
<feature type="region of interest" description="Disordered" evidence="1">
    <location>
        <begin position="223"/>
        <end position="276"/>
    </location>
</feature>
<accession>A0A9P8I9Q0</accession>
<feature type="compositionally biased region" description="Acidic residues" evidence="1">
    <location>
        <begin position="263"/>
        <end position="276"/>
    </location>
</feature>
<feature type="region of interest" description="Disordered" evidence="1">
    <location>
        <begin position="1"/>
        <end position="151"/>
    </location>
</feature>
<feature type="compositionally biased region" description="Acidic residues" evidence="1">
    <location>
        <begin position="88"/>
        <end position="118"/>
    </location>
</feature>
<keyword evidence="3" id="KW-1185">Reference proteome</keyword>
<gene>
    <name evidence="2" type="ORF">GP486_008460</name>
</gene>
<feature type="compositionally biased region" description="Polar residues" evidence="1">
    <location>
        <begin position="131"/>
        <end position="140"/>
    </location>
</feature>
<reference evidence="2" key="1">
    <citation type="submission" date="2021-03" db="EMBL/GenBank/DDBJ databases">
        <title>Comparative genomics and phylogenomic investigation of the class Geoglossomycetes provide insights into ecological specialization and systematics.</title>
        <authorList>
            <person name="Melie T."/>
            <person name="Pirro S."/>
            <person name="Miller A.N."/>
            <person name="Quandt A."/>
        </authorList>
    </citation>
    <scope>NUCLEOTIDE SEQUENCE</scope>
    <source>
        <strain evidence="2">CAQ_001_2017</strain>
    </source>
</reference>
<organism evidence="2 3">
    <name type="scientific">Trichoglossum hirsutum</name>
    <dbReference type="NCBI Taxonomy" id="265104"/>
    <lineage>
        <taxon>Eukaryota</taxon>
        <taxon>Fungi</taxon>
        <taxon>Dikarya</taxon>
        <taxon>Ascomycota</taxon>
        <taxon>Pezizomycotina</taxon>
        <taxon>Geoglossomycetes</taxon>
        <taxon>Geoglossales</taxon>
        <taxon>Geoglossaceae</taxon>
        <taxon>Trichoglossum</taxon>
    </lineage>
</organism>